<proteinExistence type="inferred from homology"/>
<evidence type="ECO:0000256" key="4">
    <source>
        <dbReference type="PROSITE-ProRule" id="PRU10141"/>
    </source>
</evidence>
<protein>
    <recommendedName>
        <fullName evidence="7">Protein kinase domain-containing protein</fullName>
    </recommendedName>
</protein>
<keyword evidence="6" id="KW-0812">Transmembrane</keyword>
<accession>A0ABR2K7P9</accession>
<feature type="domain" description="Protein kinase" evidence="7">
    <location>
        <begin position="23"/>
        <end position="302"/>
    </location>
</feature>
<reference evidence="8 9" key="1">
    <citation type="submission" date="2024-04" db="EMBL/GenBank/DDBJ databases">
        <title>Tritrichomonas musculus Genome.</title>
        <authorList>
            <person name="Alves-Ferreira E."/>
            <person name="Grigg M."/>
            <person name="Lorenzi H."/>
            <person name="Galac M."/>
        </authorList>
    </citation>
    <scope>NUCLEOTIDE SEQUENCE [LARGE SCALE GENOMIC DNA]</scope>
    <source>
        <strain evidence="8 9">EAF2021</strain>
    </source>
</reference>
<evidence type="ECO:0000256" key="6">
    <source>
        <dbReference type="SAM" id="Phobius"/>
    </source>
</evidence>
<keyword evidence="1 5" id="KW-0723">Serine/threonine-protein kinase</keyword>
<organism evidence="8 9">
    <name type="scientific">Tritrichomonas musculus</name>
    <dbReference type="NCBI Taxonomy" id="1915356"/>
    <lineage>
        <taxon>Eukaryota</taxon>
        <taxon>Metamonada</taxon>
        <taxon>Parabasalia</taxon>
        <taxon>Tritrichomonadida</taxon>
        <taxon>Tritrichomonadidae</taxon>
        <taxon>Tritrichomonas</taxon>
    </lineage>
</organism>
<dbReference type="PRINTS" id="PR00109">
    <property type="entry name" value="TYRKINASE"/>
</dbReference>
<evidence type="ECO:0000313" key="9">
    <source>
        <dbReference type="Proteomes" id="UP001470230"/>
    </source>
</evidence>
<comment type="similarity">
    <text evidence="5">Belongs to the protein kinase superfamily.</text>
</comment>
<dbReference type="PROSITE" id="PS00107">
    <property type="entry name" value="PROTEIN_KINASE_ATP"/>
    <property type="match status" value="1"/>
</dbReference>
<feature type="binding site" evidence="4">
    <location>
        <position position="56"/>
    </location>
    <ligand>
        <name>ATP</name>
        <dbReference type="ChEBI" id="CHEBI:30616"/>
    </ligand>
</feature>
<evidence type="ECO:0000256" key="2">
    <source>
        <dbReference type="ARBA" id="ARBA00022741"/>
    </source>
</evidence>
<keyword evidence="6" id="KW-1133">Transmembrane helix</keyword>
<evidence type="ECO:0000259" key="7">
    <source>
        <dbReference type="PROSITE" id="PS50011"/>
    </source>
</evidence>
<dbReference type="InterPro" id="IPR017441">
    <property type="entry name" value="Protein_kinase_ATP_BS"/>
</dbReference>
<evidence type="ECO:0000256" key="3">
    <source>
        <dbReference type="ARBA" id="ARBA00022840"/>
    </source>
</evidence>
<dbReference type="InterPro" id="IPR008271">
    <property type="entry name" value="Ser/Thr_kinase_AS"/>
</dbReference>
<keyword evidence="1 5" id="KW-0418">Kinase</keyword>
<evidence type="ECO:0000256" key="5">
    <source>
        <dbReference type="RuleBase" id="RU000304"/>
    </source>
</evidence>
<dbReference type="InterPro" id="IPR001245">
    <property type="entry name" value="Ser-Thr/Tyr_kinase_cat_dom"/>
</dbReference>
<comment type="caution">
    <text evidence="8">The sequence shown here is derived from an EMBL/GenBank/DDBJ whole genome shotgun (WGS) entry which is preliminary data.</text>
</comment>
<dbReference type="PROSITE" id="PS50011">
    <property type="entry name" value="PROTEIN_KINASE_DOM"/>
    <property type="match status" value="1"/>
</dbReference>
<name>A0ABR2K7P9_9EUKA</name>
<keyword evidence="1 5" id="KW-0808">Transferase</keyword>
<evidence type="ECO:0000256" key="1">
    <source>
        <dbReference type="ARBA" id="ARBA00022527"/>
    </source>
</evidence>
<dbReference type="InterPro" id="IPR011009">
    <property type="entry name" value="Kinase-like_dom_sf"/>
</dbReference>
<keyword evidence="2 4" id="KW-0547">Nucleotide-binding</keyword>
<keyword evidence="6" id="KW-0472">Membrane</keyword>
<keyword evidence="9" id="KW-1185">Reference proteome</keyword>
<dbReference type="Gene3D" id="1.10.510.10">
    <property type="entry name" value="Transferase(Phosphotransferase) domain 1"/>
    <property type="match status" value="1"/>
</dbReference>
<dbReference type="Proteomes" id="UP001470230">
    <property type="component" value="Unassembled WGS sequence"/>
</dbReference>
<dbReference type="InterPro" id="IPR051681">
    <property type="entry name" value="Ser/Thr_Kinases-Pseudokinases"/>
</dbReference>
<keyword evidence="3 4" id="KW-0067">ATP-binding</keyword>
<dbReference type="SMART" id="SM00220">
    <property type="entry name" value="S_TKc"/>
    <property type="match status" value="1"/>
</dbReference>
<gene>
    <name evidence="8" type="ORF">M9Y10_038191</name>
</gene>
<dbReference type="Pfam" id="PF00069">
    <property type="entry name" value="Pkinase"/>
    <property type="match status" value="1"/>
</dbReference>
<dbReference type="SUPFAM" id="SSF56112">
    <property type="entry name" value="Protein kinase-like (PK-like)"/>
    <property type="match status" value="1"/>
</dbReference>
<dbReference type="PROSITE" id="PS00108">
    <property type="entry name" value="PROTEIN_KINASE_ST"/>
    <property type="match status" value="1"/>
</dbReference>
<evidence type="ECO:0000313" key="8">
    <source>
        <dbReference type="EMBL" id="KAK8887153.1"/>
    </source>
</evidence>
<dbReference type="PANTHER" id="PTHR44329">
    <property type="entry name" value="SERINE/THREONINE-PROTEIN KINASE TNNI3K-RELATED"/>
    <property type="match status" value="1"/>
</dbReference>
<sequence length="326" mass="37411">MSKTTGKRNPYLYKLLMDLDEFDKNEETIGTGGFGVVKKATLPSNGSHPRRICAIKYLKADSITSSKDQEHFHNEICCQSSLKHPAILPLIGYSVPLMTIGAYAIVTQYMPNKSLLHVIQSLYSGDPPSGWNETKKAINIFGIAAGMAYVHQSDIIHRDLKTENVMLDENFYPKIADFGLSKIFEEGTEGQINNTRNIGTPIYMAPELINGENYSNKVDVFAYSYILYEIWTLRKAWSDKKKLKLFSLIDFINKGQRPIIKNDEIPKPYVDLIKKCWETDPNSRPTFIQIVRQFMNNKEKYFKMSSINRKEFDDYIKAVTENLKFD</sequence>
<feature type="transmembrane region" description="Helical" evidence="6">
    <location>
        <begin position="86"/>
        <end position="106"/>
    </location>
</feature>
<dbReference type="PANTHER" id="PTHR44329:SF214">
    <property type="entry name" value="PROTEIN KINASE DOMAIN-CONTAINING PROTEIN"/>
    <property type="match status" value="1"/>
</dbReference>
<dbReference type="InterPro" id="IPR000719">
    <property type="entry name" value="Prot_kinase_dom"/>
</dbReference>
<dbReference type="EMBL" id="JAPFFF010000006">
    <property type="protein sequence ID" value="KAK8887153.1"/>
    <property type="molecule type" value="Genomic_DNA"/>
</dbReference>